<accession>A0A7U7ESS3</accession>
<name>A0A7U7ESS3_9GAMM</name>
<reference evidence="2 3" key="1">
    <citation type="submission" date="2020-08" db="EMBL/GenBank/DDBJ databases">
        <authorList>
            <person name="Criscuolo A."/>
        </authorList>
    </citation>
    <scope>NUCLEOTIDE SEQUENCE [LARGE SCALE GENOMIC DNA]</scope>
    <source>
        <strain evidence="2">CIP111764</strain>
    </source>
</reference>
<gene>
    <name evidence="2" type="ORF">PSEWESI4_04506</name>
</gene>
<evidence type="ECO:0000256" key="1">
    <source>
        <dbReference type="SAM" id="Phobius"/>
    </source>
</evidence>
<keyword evidence="1" id="KW-0472">Membrane</keyword>
<evidence type="ECO:0000313" key="2">
    <source>
        <dbReference type="EMBL" id="CAD5110188.1"/>
    </source>
</evidence>
<organism evidence="2 3">
    <name type="scientific">Zestomonas carbonaria</name>
    <dbReference type="NCBI Taxonomy" id="2762745"/>
    <lineage>
        <taxon>Bacteria</taxon>
        <taxon>Pseudomonadati</taxon>
        <taxon>Pseudomonadota</taxon>
        <taxon>Gammaproteobacteria</taxon>
        <taxon>Pseudomonadales</taxon>
        <taxon>Pseudomonadaceae</taxon>
        <taxon>Zestomonas</taxon>
    </lineage>
</organism>
<keyword evidence="1" id="KW-0812">Transmembrane</keyword>
<proteinExistence type="predicted"/>
<comment type="caution">
    <text evidence="2">The sequence shown here is derived from an EMBL/GenBank/DDBJ whole genome shotgun (WGS) entry which is preliminary data.</text>
</comment>
<dbReference type="EMBL" id="CAJFCI010000081">
    <property type="protein sequence ID" value="CAD5110188.1"/>
    <property type="molecule type" value="Genomic_DNA"/>
</dbReference>
<sequence>MDINQLFTSLFTQGVTMDLVRMGIVYAHLIACCVAIGMVIVSDFSMIKKLIGGGSSTQDSDHLAKLKDTVLIALAALWITGLMIIGLDVSIKGMEYFLNPKLQAKILIVTLLTINGFALHQFVMPAMEKAGCILKMAPNARTLAIFAGTVSGVSWLYAALLGIGRPLAWKYSLHELLIAYPLLIAAGFTMMVLLVDWKTSRSKAKPEPAMSYAGILAFKHR</sequence>
<evidence type="ECO:0000313" key="3">
    <source>
        <dbReference type="Proteomes" id="UP000583387"/>
    </source>
</evidence>
<feature type="transmembrane region" description="Helical" evidence="1">
    <location>
        <begin position="20"/>
        <end position="41"/>
    </location>
</feature>
<dbReference type="Proteomes" id="UP000583387">
    <property type="component" value="Unassembled WGS sequence"/>
</dbReference>
<feature type="transmembrane region" description="Helical" evidence="1">
    <location>
        <begin position="176"/>
        <end position="195"/>
    </location>
</feature>
<dbReference type="AlphaFoldDB" id="A0A7U7ESS3"/>
<keyword evidence="1" id="KW-1133">Transmembrane helix</keyword>
<protein>
    <submittedName>
        <fullName evidence="2">Uncharacterized protein</fullName>
    </submittedName>
</protein>
<feature type="transmembrane region" description="Helical" evidence="1">
    <location>
        <begin position="143"/>
        <end position="164"/>
    </location>
</feature>
<feature type="transmembrane region" description="Helical" evidence="1">
    <location>
        <begin position="70"/>
        <end position="91"/>
    </location>
</feature>
<dbReference type="RefSeq" id="WP_187673498.1">
    <property type="nucleotide sequence ID" value="NZ_CAJFCI010000081.1"/>
</dbReference>
<feature type="transmembrane region" description="Helical" evidence="1">
    <location>
        <begin position="103"/>
        <end position="123"/>
    </location>
</feature>
<keyword evidence="3" id="KW-1185">Reference proteome</keyword>